<dbReference type="Proteomes" id="UP000607653">
    <property type="component" value="Unassembled WGS sequence"/>
</dbReference>
<evidence type="ECO:0000313" key="2">
    <source>
        <dbReference type="Proteomes" id="UP000607653"/>
    </source>
</evidence>
<organism evidence="1 2">
    <name type="scientific">Nelumbo nucifera</name>
    <name type="common">Sacred lotus</name>
    <dbReference type="NCBI Taxonomy" id="4432"/>
    <lineage>
        <taxon>Eukaryota</taxon>
        <taxon>Viridiplantae</taxon>
        <taxon>Streptophyta</taxon>
        <taxon>Embryophyta</taxon>
        <taxon>Tracheophyta</taxon>
        <taxon>Spermatophyta</taxon>
        <taxon>Magnoliopsida</taxon>
        <taxon>Proteales</taxon>
        <taxon>Nelumbonaceae</taxon>
        <taxon>Nelumbo</taxon>
    </lineage>
</organism>
<evidence type="ECO:0000313" key="1">
    <source>
        <dbReference type="EMBL" id="DAD30491.1"/>
    </source>
</evidence>
<name>A0A822YG80_NELNU</name>
<dbReference type="EMBL" id="DUZY01000003">
    <property type="protein sequence ID" value="DAD30491.1"/>
    <property type="molecule type" value="Genomic_DNA"/>
</dbReference>
<protein>
    <submittedName>
        <fullName evidence="1">Uncharacterized protein</fullName>
    </submittedName>
</protein>
<accession>A0A822YG80</accession>
<reference evidence="1 2" key="1">
    <citation type="journal article" date="2020" name="Mol. Biol. Evol.">
        <title>Distinct Expression and Methylation Patterns for Genes with Different Fates following a Single Whole-Genome Duplication in Flowering Plants.</title>
        <authorList>
            <person name="Shi T."/>
            <person name="Rahmani R.S."/>
            <person name="Gugger P.F."/>
            <person name="Wang M."/>
            <person name="Li H."/>
            <person name="Zhang Y."/>
            <person name="Li Z."/>
            <person name="Wang Q."/>
            <person name="Van de Peer Y."/>
            <person name="Marchal K."/>
            <person name="Chen J."/>
        </authorList>
    </citation>
    <scope>NUCLEOTIDE SEQUENCE [LARGE SCALE GENOMIC DNA]</scope>
    <source>
        <tissue evidence="1">Leaf</tissue>
    </source>
</reference>
<keyword evidence="2" id="KW-1185">Reference proteome</keyword>
<sequence>MPYDVKHISTGKIAKHDNMVFLKCIRSDFFPYFDSDLVRYKIV</sequence>
<gene>
    <name evidence="1" type="ORF">HUJ06_009342</name>
</gene>
<proteinExistence type="predicted"/>
<dbReference type="AlphaFoldDB" id="A0A822YG80"/>
<comment type="caution">
    <text evidence="1">The sequence shown here is derived from an EMBL/GenBank/DDBJ whole genome shotgun (WGS) entry which is preliminary data.</text>
</comment>